<feature type="transmembrane region" description="Helical" evidence="6">
    <location>
        <begin position="70"/>
        <end position="88"/>
    </location>
</feature>
<dbReference type="EMBL" id="RJJC01000001">
    <property type="protein sequence ID" value="RNJ25672.1"/>
    <property type="molecule type" value="Genomic_DNA"/>
</dbReference>
<dbReference type="GO" id="GO:0016020">
    <property type="term" value="C:membrane"/>
    <property type="evidence" value="ECO:0007669"/>
    <property type="project" value="UniProtKB-SubCell"/>
</dbReference>
<feature type="transmembrane region" description="Helical" evidence="6">
    <location>
        <begin position="183"/>
        <end position="200"/>
    </location>
</feature>
<feature type="transmembrane region" description="Helical" evidence="6">
    <location>
        <begin position="29"/>
        <end position="49"/>
    </location>
</feature>
<feature type="transmembrane region" description="Helical" evidence="6">
    <location>
        <begin position="297"/>
        <end position="320"/>
    </location>
</feature>
<sequence length="444" mass="44186">MSELRRAVAFAVVGVLALAAPELDPRQTATAAVLAASPLLFVAGYALLLGEDGPFFELFARSEEFESGQLFGLGSFALAAAAIVAFAVGTPLSVVAAVTAIFTLTGGRVGAAVAIDRGRGAFASMLGFLAAALAWGAVGAVAASFLAEGTAFGAFAPTQVGFLAAAAAVTAALLRDMFGGHDAPLILVSVAIVVWLCADLEPTVPLVRFLVGVAATTLLGYVAYGLGTASIAGMLTGVLLALFAVVLGGYGWFALLVTFFGLGALASKYRYDAKADRGIAEANDGARGSGNVLANSAVALAAVVGYAATMGIDATLAAAFRLAFAGSVATALADTFSSEFGGLFDNPRLITTLGRVEPGTDGAVTWQGELFGLLGASLIAGLAALGFGLDAPTTGLVVLGGIVGMTTDSLLGATLEGGRVGNQTVNFLATLSGGVTAGVLFVLL</sequence>
<keyword evidence="3 6" id="KW-0812">Transmembrane</keyword>
<dbReference type="RefSeq" id="WP_079988928.1">
    <property type="nucleotide sequence ID" value="NZ_BDJH01000002.1"/>
</dbReference>
<organism evidence="7 8">
    <name type="scientific">Halosegnis longus</name>
    <dbReference type="NCBI Taxonomy" id="2216012"/>
    <lineage>
        <taxon>Archaea</taxon>
        <taxon>Methanobacteriati</taxon>
        <taxon>Methanobacteriota</taxon>
        <taxon>Stenosarchaea group</taxon>
        <taxon>Halobacteria</taxon>
        <taxon>Halobacteriales</taxon>
        <taxon>Natronomonadaceae</taxon>
        <taxon>Halosegnis</taxon>
    </lineage>
</organism>
<feature type="transmembrane region" description="Helical" evidence="6">
    <location>
        <begin position="238"/>
        <end position="262"/>
    </location>
</feature>
<feature type="transmembrane region" description="Helical" evidence="6">
    <location>
        <begin position="370"/>
        <end position="389"/>
    </location>
</feature>
<name>A0AAJ4UV58_9EURY</name>
<protein>
    <submittedName>
        <fullName evidence="7">DUF92 domain-containing protein</fullName>
    </submittedName>
</protein>
<dbReference type="PANTHER" id="PTHR13353:SF5">
    <property type="entry name" value="TRANSMEMBRANE PROTEIN 19"/>
    <property type="match status" value="1"/>
</dbReference>
<evidence type="ECO:0000313" key="7">
    <source>
        <dbReference type="EMBL" id="RNJ25672.1"/>
    </source>
</evidence>
<proteinExistence type="inferred from homology"/>
<feature type="transmembrane region" description="Helical" evidence="6">
    <location>
        <begin position="395"/>
        <end position="413"/>
    </location>
</feature>
<dbReference type="Pfam" id="PF01940">
    <property type="entry name" value="DUF92"/>
    <property type="match status" value="1"/>
</dbReference>
<feature type="transmembrane region" description="Helical" evidence="6">
    <location>
        <begin position="122"/>
        <end position="146"/>
    </location>
</feature>
<comment type="caution">
    <text evidence="7">The sequence shown here is derived from an EMBL/GenBank/DDBJ whole genome shotgun (WGS) entry which is preliminary data.</text>
</comment>
<reference evidence="7 8" key="1">
    <citation type="submission" date="2018-11" db="EMBL/GenBank/DDBJ databases">
        <title>Genome sequences of Natronomonas sp. CBA1133.</title>
        <authorList>
            <person name="Roh S.W."/>
            <person name="Cha I.-T."/>
        </authorList>
    </citation>
    <scope>NUCLEOTIDE SEQUENCE [LARGE SCALE GENOMIC DNA]</scope>
    <source>
        <strain evidence="7 8">CBA1133</strain>
    </source>
</reference>
<keyword evidence="5 6" id="KW-0472">Membrane</keyword>
<accession>A0AAJ4UV58</accession>
<keyword evidence="4 6" id="KW-1133">Transmembrane helix</keyword>
<keyword evidence="8" id="KW-1185">Reference proteome</keyword>
<dbReference type="PANTHER" id="PTHR13353">
    <property type="entry name" value="TRANSMEMBRANE PROTEIN 19"/>
    <property type="match status" value="1"/>
</dbReference>
<feature type="transmembrane region" description="Helical" evidence="6">
    <location>
        <begin position="425"/>
        <end position="443"/>
    </location>
</feature>
<evidence type="ECO:0000256" key="1">
    <source>
        <dbReference type="ARBA" id="ARBA00004141"/>
    </source>
</evidence>
<evidence type="ECO:0000256" key="4">
    <source>
        <dbReference type="ARBA" id="ARBA00022989"/>
    </source>
</evidence>
<feature type="transmembrane region" description="Helical" evidence="6">
    <location>
        <begin position="94"/>
        <end position="115"/>
    </location>
</feature>
<feature type="transmembrane region" description="Helical" evidence="6">
    <location>
        <begin position="152"/>
        <end position="174"/>
    </location>
</feature>
<dbReference type="AlphaFoldDB" id="A0AAJ4UV58"/>
<comment type="similarity">
    <text evidence="2">Belongs to the TMEM19 family.</text>
</comment>
<gene>
    <name evidence="7" type="ORF">Nmn1133_02535</name>
</gene>
<evidence type="ECO:0000313" key="8">
    <source>
        <dbReference type="Proteomes" id="UP000270581"/>
    </source>
</evidence>
<evidence type="ECO:0000256" key="6">
    <source>
        <dbReference type="SAM" id="Phobius"/>
    </source>
</evidence>
<comment type="subcellular location">
    <subcellularLocation>
        <location evidence="1">Membrane</location>
        <topology evidence="1">Multi-pass membrane protein</topology>
    </subcellularLocation>
</comment>
<dbReference type="Proteomes" id="UP000270581">
    <property type="component" value="Unassembled WGS sequence"/>
</dbReference>
<evidence type="ECO:0000256" key="2">
    <source>
        <dbReference type="ARBA" id="ARBA00009012"/>
    </source>
</evidence>
<dbReference type="InterPro" id="IPR002794">
    <property type="entry name" value="DUF92_TMEM19"/>
</dbReference>
<feature type="transmembrane region" description="Helical" evidence="6">
    <location>
        <begin position="206"/>
        <end position="226"/>
    </location>
</feature>
<evidence type="ECO:0000256" key="3">
    <source>
        <dbReference type="ARBA" id="ARBA00022692"/>
    </source>
</evidence>
<evidence type="ECO:0000256" key="5">
    <source>
        <dbReference type="ARBA" id="ARBA00023136"/>
    </source>
</evidence>